<feature type="compositionally biased region" description="Polar residues" evidence="1">
    <location>
        <begin position="248"/>
        <end position="259"/>
    </location>
</feature>
<organism evidence="3">
    <name type="scientific">Kwoniella bestiolae CBS 10118</name>
    <dbReference type="NCBI Taxonomy" id="1296100"/>
    <lineage>
        <taxon>Eukaryota</taxon>
        <taxon>Fungi</taxon>
        <taxon>Dikarya</taxon>
        <taxon>Basidiomycota</taxon>
        <taxon>Agaricomycotina</taxon>
        <taxon>Tremellomycetes</taxon>
        <taxon>Tremellales</taxon>
        <taxon>Cryptococcaceae</taxon>
        <taxon>Kwoniella</taxon>
    </lineage>
</organism>
<gene>
    <name evidence="3" type="ORF">I302_07110</name>
    <name evidence="4" type="ORF">I302_108516</name>
</gene>
<keyword evidence="2" id="KW-0732">Signal</keyword>
<dbReference type="Proteomes" id="UP000092730">
    <property type="component" value="Chromosome 7"/>
</dbReference>
<dbReference type="OrthoDB" id="2564350at2759"/>
<protein>
    <submittedName>
        <fullName evidence="3">Uncharacterized protein</fullName>
    </submittedName>
</protein>
<evidence type="ECO:0000313" key="5">
    <source>
        <dbReference type="Proteomes" id="UP000092730"/>
    </source>
</evidence>
<dbReference type="KEGG" id="kbi:30211509"/>
<evidence type="ECO:0000313" key="3">
    <source>
        <dbReference type="EMBL" id="OCF22769.1"/>
    </source>
</evidence>
<feature type="chain" id="PRO_5042334654" evidence="2">
    <location>
        <begin position="18"/>
        <end position="493"/>
    </location>
</feature>
<dbReference type="EMBL" id="CP144547">
    <property type="protein sequence ID" value="WVW86468.1"/>
    <property type="molecule type" value="Genomic_DNA"/>
</dbReference>
<dbReference type="AlphaFoldDB" id="A0A1B9FVG4"/>
<sequence length="493" mass="50408">MVLVGLLPILALAGLQAGALPVDSPPPSPALSLQGGGSATFSPIPTFSPQLNVPSPTFPSAPTFDSPSSSVPEVNQDISGGGRYTPDTGSGGFRSGTGVGRGKGMTNAERMRRGLGILPPTRRMSGKPAKRSGIPTSNGNETPVVDATQFQSPSMNDGVVPTPEDGSIAETSIPGNGTGDINPSQDDGDGAGAGDDDQNADINNGRVLAAKKYGMRMMNPDDGSDMGLVTVPQGDDNPLVGYSPTPASPLQMSMPTDPSNGPFAISPNPTDDDDSTFKGPKKLLAAVPHRTSSDPSSGDLGRGDGNYAPLGMGWKDTSGLLHINLQALIHQPTSTLSLPTDPSSDLPIPNDPTSNIPDTSNIFGAPKQLLSRPGGSVLPTLPVDPSTLSESGSGLPVGSADPTNLLHGTVSNLPIDQGSFGTPQDTLWTVDPRSGKLLAQYVNSDGNTVPTYFVTGGECSHTICLTGDVQAFKDAQGDGAHEVHVLAEALADL</sequence>
<reference evidence="4" key="4">
    <citation type="submission" date="2024-02" db="EMBL/GenBank/DDBJ databases">
        <title>Comparative genomics of Cryptococcus and Kwoniella reveals pathogenesis evolution and contrasting modes of karyotype evolution via chromosome fusion or intercentromeric recombination.</title>
        <authorList>
            <person name="Coelho M.A."/>
            <person name="David-Palma M."/>
            <person name="Shea T."/>
            <person name="Bowers K."/>
            <person name="McGinley-Smith S."/>
            <person name="Mohammad A.W."/>
            <person name="Gnirke A."/>
            <person name="Yurkov A.M."/>
            <person name="Nowrousian M."/>
            <person name="Sun S."/>
            <person name="Cuomo C.A."/>
            <person name="Heitman J."/>
        </authorList>
    </citation>
    <scope>NUCLEOTIDE SEQUENCE</scope>
    <source>
        <strain evidence="4">CBS 10118</strain>
    </source>
</reference>
<proteinExistence type="predicted"/>
<reference evidence="3" key="1">
    <citation type="submission" date="2013-07" db="EMBL/GenBank/DDBJ databases">
        <title>The Genome Sequence of Cryptococcus bestiolae CBS10118.</title>
        <authorList>
            <consortium name="The Broad Institute Genome Sequencing Platform"/>
            <person name="Cuomo C."/>
            <person name="Litvintseva A."/>
            <person name="Chen Y."/>
            <person name="Heitman J."/>
            <person name="Sun S."/>
            <person name="Springer D."/>
            <person name="Dromer F."/>
            <person name="Young S.K."/>
            <person name="Zeng Q."/>
            <person name="Gargeya S."/>
            <person name="Fitzgerald M."/>
            <person name="Abouelleil A."/>
            <person name="Alvarado L."/>
            <person name="Berlin A.M."/>
            <person name="Chapman S.B."/>
            <person name="Dewar J."/>
            <person name="Goldberg J."/>
            <person name="Griggs A."/>
            <person name="Gujja S."/>
            <person name="Hansen M."/>
            <person name="Howarth C."/>
            <person name="Imamovic A."/>
            <person name="Larimer J."/>
            <person name="McCowan C."/>
            <person name="Murphy C."/>
            <person name="Pearson M."/>
            <person name="Priest M."/>
            <person name="Roberts A."/>
            <person name="Saif S."/>
            <person name="Shea T."/>
            <person name="Sykes S."/>
            <person name="Wortman J."/>
            <person name="Nusbaum C."/>
            <person name="Birren B."/>
        </authorList>
    </citation>
    <scope>NUCLEOTIDE SEQUENCE [LARGE SCALE GENOMIC DNA]</scope>
    <source>
        <strain evidence="3">CBS 10118</strain>
    </source>
</reference>
<dbReference type="GeneID" id="30211509"/>
<feature type="region of interest" description="Disordered" evidence="1">
    <location>
        <begin position="224"/>
        <end position="304"/>
    </location>
</feature>
<feature type="compositionally biased region" description="Acidic residues" evidence="1">
    <location>
        <begin position="186"/>
        <end position="199"/>
    </location>
</feature>
<dbReference type="EMBL" id="KI894024">
    <property type="protein sequence ID" value="OCF22769.1"/>
    <property type="molecule type" value="Genomic_DNA"/>
</dbReference>
<feature type="compositionally biased region" description="Polar residues" evidence="1">
    <location>
        <begin position="169"/>
        <end position="185"/>
    </location>
</feature>
<feature type="signal peptide" evidence="2">
    <location>
        <begin position="1"/>
        <end position="17"/>
    </location>
</feature>
<dbReference type="STRING" id="1296100.A0A1B9FVG4"/>
<evidence type="ECO:0000313" key="4">
    <source>
        <dbReference type="EMBL" id="WVW86468.1"/>
    </source>
</evidence>
<reference evidence="4" key="2">
    <citation type="submission" date="2013-07" db="EMBL/GenBank/DDBJ databases">
        <authorList>
            <consortium name="The Broad Institute Genome Sequencing Platform"/>
            <person name="Cuomo C."/>
            <person name="Litvintseva A."/>
            <person name="Chen Y."/>
            <person name="Heitman J."/>
            <person name="Sun S."/>
            <person name="Springer D."/>
            <person name="Dromer F."/>
            <person name="Young S.K."/>
            <person name="Zeng Q."/>
            <person name="Gargeya S."/>
            <person name="Fitzgerald M."/>
            <person name="Abouelleil A."/>
            <person name="Alvarado L."/>
            <person name="Berlin A.M."/>
            <person name="Chapman S.B."/>
            <person name="Dewar J."/>
            <person name="Goldberg J."/>
            <person name="Griggs A."/>
            <person name="Gujja S."/>
            <person name="Hansen M."/>
            <person name="Howarth C."/>
            <person name="Imamovic A."/>
            <person name="Larimer J."/>
            <person name="McCowan C."/>
            <person name="Murphy C."/>
            <person name="Pearson M."/>
            <person name="Priest M."/>
            <person name="Roberts A."/>
            <person name="Saif S."/>
            <person name="Shea T."/>
            <person name="Sykes S."/>
            <person name="Wortman J."/>
            <person name="Nusbaum C."/>
            <person name="Birren B."/>
        </authorList>
    </citation>
    <scope>NUCLEOTIDE SEQUENCE</scope>
    <source>
        <strain evidence="4">CBS 10118</strain>
    </source>
</reference>
<feature type="compositionally biased region" description="Gly residues" evidence="1">
    <location>
        <begin position="79"/>
        <end position="103"/>
    </location>
</feature>
<dbReference type="VEuPathDB" id="FungiDB:I302_07110"/>
<feature type="compositionally biased region" description="Polar residues" evidence="1">
    <location>
        <begin position="39"/>
        <end position="78"/>
    </location>
</feature>
<accession>A0A1B9FVG4</accession>
<name>A0A1B9FVG4_9TREE</name>
<evidence type="ECO:0000256" key="1">
    <source>
        <dbReference type="SAM" id="MobiDB-lite"/>
    </source>
</evidence>
<evidence type="ECO:0000256" key="2">
    <source>
        <dbReference type="SAM" id="SignalP"/>
    </source>
</evidence>
<feature type="region of interest" description="Disordered" evidence="1">
    <location>
        <begin position="24"/>
        <end position="203"/>
    </location>
</feature>
<dbReference type="RefSeq" id="XP_019043839.1">
    <property type="nucleotide sequence ID" value="XM_019193716.1"/>
</dbReference>
<keyword evidence="5" id="KW-1185">Reference proteome</keyword>
<reference evidence="3" key="3">
    <citation type="submission" date="2014-01" db="EMBL/GenBank/DDBJ databases">
        <title>Evolution of pathogenesis and genome organization in the Tremellales.</title>
        <authorList>
            <person name="Cuomo C."/>
            <person name="Litvintseva A."/>
            <person name="Heitman J."/>
            <person name="Chen Y."/>
            <person name="Sun S."/>
            <person name="Springer D."/>
            <person name="Dromer F."/>
            <person name="Young S."/>
            <person name="Zeng Q."/>
            <person name="Chapman S."/>
            <person name="Gujja S."/>
            <person name="Saif S."/>
            <person name="Birren B."/>
        </authorList>
    </citation>
    <scope>NUCLEOTIDE SEQUENCE</scope>
    <source>
        <strain evidence="3">CBS 10118</strain>
    </source>
</reference>